<dbReference type="GO" id="GO:0000155">
    <property type="term" value="F:phosphorelay sensor kinase activity"/>
    <property type="evidence" value="ECO:0007669"/>
    <property type="project" value="InterPro"/>
</dbReference>
<keyword evidence="7" id="KW-0418">Kinase</keyword>
<dbReference type="PANTHER" id="PTHR45528:SF9">
    <property type="entry name" value="SENSOR HISTIDINE KINASE YBDK"/>
    <property type="match status" value="1"/>
</dbReference>
<dbReference type="Gene3D" id="1.10.287.130">
    <property type="match status" value="1"/>
</dbReference>
<dbReference type="SUPFAM" id="SSF47384">
    <property type="entry name" value="Homodimeric domain of signal transducing histidine kinase"/>
    <property type="match status" value="1"/>
</dbReference>
<dbReference type="SMART" id="SM00388">
    <property type="entry name" value="HisKA"/>
    <property type="match status" value="1"/>
</dbReference>
<name>A0A7C4NTC4_9BACT</name>
<dbReference type="SUPFAM" id="SSF55785">
    <property type="entry name" value="PYP-like sensor domain (PAS domain)"/>
    <property type="match status" value="1"/>
</dbReference>
<sequence length="273" mass="32363">MTGISVLLLIIFVGIWVGSKIGRNLTEPLQNLILATQKISQKEYQIEEIPLISFSEDELGILVNSFKEMAKKVKEYEEELKRYNEYLISILNHLPVGILILDFNFKIKFLNENLKKFLEIYEFKNIEELLNYLDLFNLLHTVDLESPFYKIFEFTVGEKEIFLGITLLKLNLFREENFMVILENLEEKENLKRLSIWKEVAIKIAHEIKNPLTPIKLSIERLRKRLGENLEDSAKEILFKTTEIIEKYVEELRKLATNFLLFLKKTQSQFRKR</sequence>
<dbReference type="Gene3D" id="6.10.340.10">
    <property type="match status" value="1"/>
</dbReference>
<comment type="subcellular location">
    <subcellularLocation>
        <location evidence="2">Membrane</location>
        <topology evidence="2">Multi-pass membrane protein</topology>
    </subcellularLocation>
</comment>
<dbReference type="InterPro" id="IPR050398">
    <property type="entry name" value="HssS/ArlS-like"/>
</dbReference>
<dbReference type="InterPro" id="IPR003661">
    <property type="entry name" value="HisK_dim/P_dom"/>
</dbReference>
<dbReference type="SUPFAM" id="SSF158472">
    <property type="entry name" value="HAMP domain-like"/>
    <property type="match status" value="1"/>
</dbReference>
<evidence type="ECO:0000259" key="10">
    <source>
        <dbReference type="PROSITE" id="PS50885"/>
    </source>
</evidence>
<keyword evidence="4" id="KW-0597">Phosphoprotein</keyword>
<reference evidence="11" key="1">
    <citation type="journal article" date="2020" name="mSystems">
        <title>Genome- and Community-Level Interaction Insights into Carbon Utilization and Element Cycling Functions of Hydrothermarchaeota in Hydrothermal Sediment.</title>
        <authorList>
            <person name="Zhou Z."/>
            <person name="Liu Y."/>
            <person name="Xu W."/>
            <person name="Pan J."/>
            <person name="Luo Z.H."/>
            <person name="Li M."/>
        </authorList>
    </citation>
    <scope>NUCLEOTIDE SEQUENCE [LARGE SCALE GENOMIC DNA]</scope>
    <source>
        <strain evidence="11">SpSt-6</strain>
    </source>
</reference>
<evidence type="ECO:0000256" key="4">
    <source>
        <dbReference type="ARBA" id="ARBA00022553"/>
    </source>
</evidence>
<comment type="catalytic activity">
    <reaction evidence="1">
        <text>ATP + protein L-histidine = ADP + protein N-phospho-L-histidine.</text>
        <dbReference type="EC" id="2.7.13.3"/>
    </reaction>
</comment>
<organism evidence="11">
    <name type="scientific">Thermodesulfobacterium geofontis</name>
    <dbReference type="NCBI Taxonomy" id="1295609"/>
    <lineage>
        <taxon>Bacteria</taxon>
        <taxon>Pseudomonadati</taxon>
        <taxon>Thermodesulfobacteriota</taxon>
        <taxon>Thermodesulfobacteria</taxon>
        <taxon>Thermodesulfobacteriales</taxon>
        <taxon>Thermodesulfobacteriaceae</taxon>
        <taxon>Thermodesulfobacterium</taxon>
    </lineage>
</organism>
<dbReference type="CDD" id="cd00082">
    <property type="entry name" value="HisKA"/>
    <property type="match status" value="1"/>
</dbReference>
<dbReference type="GO" id="GO:0016020">
    <property type="term" value="C:membrane"/>
    <property type="evidence" value="ECO:0007669"/>
    <property type="project" value="UniProtKB-SubCell"/>
</dbReference>
<keyword evidence="6" id="KW-0812">Transmembrane</keyword>
<evidence type="ECO:0000256" key="7">
    <source>
        <dbReference type="ARBA" id="ARBA00022777"/>
    </source>
</evidence>
<evidence type="ECO:0000313" key="11">
    <source>
        <dbReference type="EMBL" id="HGQ85601.1"/>
    </source>
</evidence>
<comment type="caution">
    <text evidence="11">The sequence shown here is derived from an EMBL/GenBank/DDBJ whole genome shotgun (WGS) entry which is preliminary data.</text>
</comment>
<evidence type="ECO:0000256" key="9">
    <source>
        <dbReference type="ARBA" id="ARBA00023136"/>
    </source>
</evidence>
<dbReference type="EC" id="2.7.13.3" evidence="3"/>
<gene>
    <name evidence="11" type="ORF">ENT66_04500</name>
</gene>
<evidence type="ECO:0000256" key="6">
    <source>
        <dbReference type="ARBA" id="ARBA00022692"/>
    </source>
</evidence>
<dbReference type="Pfam" id="PF00512">
    <property type="entry name" value="HisKA"/>
    <property type="match status" value="1"/>
</dbReference>
<keyword evidence="9" id="KW-0472">Membrane</keyword>
<dbReference type="SMART" id="SM00304">
    <property type="entry name" value="HAMP"/>
    <property type="match status" value="1"/>
</dbReference>
<protein>
    <recommendedName>
        <fullName evidence="3">histidine kinase</fullName>
        <ecNumber evidence="3">2.7.13.3</ecNumber>
    </recommendedName>
</protein>
<dbReference type="PROSITE" id="PS50885">
    <property type="entry name" value="HAMP"/>
    <property type="match status" value="1"/>
</dbReference>
<dbReference type="InterPro" id="IPR036097">
    <property type="entry name" value="HisK_dim/P_sf"/>
</dbReference>
<evidence type="ECO:0000256" key="5">
    <source>
        <dbReference type="ARBA" id="ARBA00022679"/>
    </source>
</evidence>
<evidence type="ECO:0000256" key="3">
    <source>
        <dbReference type="ARBA" id="ARBA00012438"/>
    </source>
</evidence>
<keyword evidence="8" id="KW-1133">Transmembrane helix</keyword>
<dbReference type="Pfam" id="PF00672">
    <property type="entry name" value="HAMP"/>
    <property type="match status" value="1"/>
</dbReference>
<accession>A0A7C4NTC4</accession>
<keyword evidence="5" id="KW-0808">Transferase</keyword>
<evidence type="ECO:0000256" key="2">
    <source>
        <dbReference type="ARBA" id="ARBA00004141"/>
    </source>
</evidence>
<feature type="domain" description="HAMP" evidence="10">
    <location>
        <begin position="23"/>
        <end position="78"/>
    </location>
</feature>
<proteinExistence type="predicted"/>
<dbReference type="InterPro" id="IPR035965">
    <property type="entry name" value="PAS-like_dom_sf"/>
</dbReference>
<evidence type="ECO:0000256" key="1">
    <source>
        <dbReference type="ARBA" id="ARBA00000085"/>
    </source>
</evidence>
<dbReference type="InterPro" id="IPR003660">
    <property type="entry name" value="HAMP_dom"/>
</dbReference>
<dbReference type="PANTHER" id="PTHR45528">
    <property type="entry name" value="SENSOR HISTIDINE KINASE CPXA"/>
    <property type="match status" value="1"/>
</dbReference>
<dbReference type="EMBL" id="DSZN01000077">
    <property type="protein sequence ID" value="HGQ85601.1"/>
    <property type="molecule type" value="Genomic_DNA"/>
</dbReference>
<evidence type="ECO:0000256" key="8">
    <source>
        <dbReference type="ARBA" id="ARBA00022989"/>
    </source>
</evidence>
<dbReference type="AlphaFoldDB" id="A0A7C4NTC4"/>
<dbReference type="CDD" id="cd06225">
    <property type="entry name" value="HAMP"/>
    <property type="match status" value="1"/>
</dbReference>